<keyword evidence="1" id="KW-0472">Membrane</keyword>
<gene>
    <name evidence="2" type="primary">Cnig_chr_IV.g15912</name>
    <name evidence="2" type="ORF">B9Z55_015912</name>
</gene>
<organism evidence="2 3">
    <name type="scientific">Caenorhabditis nigoni</name>
    <dbReference type="NCBI Taxonomy" id="1611254"/>
    <lineage>
        <taxon>Eukaryota</taxon>
        <taxon>Metazoa</taxon>
        <taxon>Ecdysozoa</taxon>
        <taxon>Nematoda</taxon>
        <taxon>Chromadorea</taxon>
        <taxon>Rhabditida</taxon>
        <taxon>Rhabditina</taxon>
        <taxon>Rhabditomorpha</taxon>
        <taxon>Rhabditoidea</taxon>
        <taxon>Rhabditidae</taxon>
        <taxon>Peloderinae</taxon>
        <taxon>Caenorhabditis</taxon>
    </lineage>
</organism>
<dbReference type="AlphaFoldDB" id="A0A2G5UCB1"/>
<accession>A0A2G5UCB1</accession>
<dbReference type="PANTHER" id="PTHR22943:SF35">
    <property type="entry name" value="SEVEN TM RECEPTOR"/>
    <property type="match status" value="1"/>
</dbReference>
<evidence type="ECO:0008006" key="4">
    <source>
        <dbReference type="Google" id="ProtNLM"/>
    </source>
</evidence>
<evidence type="ECO:0000256" key="1">
    <source>
        <dbReference type="SAM" id="Phobius"/>
    </source>
</evidence>
<reference evidence="3" key="1">
    <citation type="submission" date="2017-10" db="EMBL/GenBank/DDBJ databases">
        <title>Rapid genome shrinkage in a self-fertile nematode reveals novel sperm competition proteins.</title>
        <authorList>
            <person name="Yin D."/>
            <person name="Schwarz E.M."/>
            <person name="Thomas C.G."/>
            <person name="Felde R.L."/>
            <person name="Korf I.F."/>
            <person name="Cutter A.D."/>
            <person name="Schartner C.M."/>
            <person name="Ralston E.J."/>
            <person name="Meyer B.J."/>
            <person name="Haag E.S."/>
        </authorList>
    </citation>
    <scope>NUCLEOTIDE SEQUENCE [LARGE SCALE GENOMIC DNA]</scope>
    <source>
        <strain evidence="3">JU1422</strain>
    </source>
</reference>
<dbReference type="GO" id="GO:0005886">
    <property type="term" value="C:plasma membrane"/>
    <property type="evidence" value="ECO:0007669"/>
    <property type="project" value="TreeGrafter"/>
</dbReference>
<feature type="transmembrane region" description="Helical" evidence="1">
    <location>
        <begin position="83"/>
        <end position="107"/>
    </location>
</feature>
<dbReference type="SUPFAM" id="SSF81321">
    <property type="entry name" value="Family A G protein-coupled receptor-like"/>
    <property type="match status" value="1"/>
</dbReference>
<keyword evidence="1" id="KW-1133">Transmembrane helix</keyword>
<protein>
    <recommendedName>
        <fullName evidence="4">G-protein coupled receptors family 1 profile domain-containing protein</fullName>
    </recommendedName>
</protein>
<evidence type="ECO:0000313" key="2">
    <source>
        <dbReference type="EMBL" id="PIC37205.1"/>
    </source>
</evidence>
<dbReference type="Gene3D" id="1.20.1070.10">
    <property type="entry name" value="Rhodopsin 7-helix transmembrane proteins"/>
    <property type="match status" value="1"/>
</dbReference>
<dbReference type="EMBL" id="PDUG01000004">
    <property type="protein sequence ID" value="PIC37205.1"/>
    <property type="molecule type" value="Genomic_DNA"/>
</dbReference>
<sequence length="180" mass="20304">MRKKISENLEHLSFIGFCIFAQDENSKKYINWHSTIGVAAVCIIMTFSMTIMFYFGIKCYSAIRNLTNISTVSQNYRSIQNQLFFALVIQTAIPLILMHLPSTIILITCCLECSPEILGQITAIFVSFYPVLDPLPNIFIIKAYRNAFFNFLCCCIKKVGPAPSESSGTHPRNVVSVMKP</sequence>
<dbReference type="PANTHER" id="PTHR22943">
    <property type="entry name" value="7-TRANSMEMBRANE DOMAIN RECEPTOR C.ELEGANS"/>
    <property type="match status" value="1"/>
</dbReference>
<dbReference type="GO" id="GO:0042048">
    <property type="term" value="P:olfactory behavior"/>
    <property type="evidence" value="ECO:0007669"/>
    <property type="project" value="TreeGrafter"/>
</dbReference>
<dbReference type="OrthoDB" id="5859535at2759"/>
<keyword evidence="1" id="KW-0812">Transmembrane</keyword>
<dbReference type="Pfam" id="PF10326">
    <property type="entry name" value="7TM_GPCR_Str"/>
    <property type="match status" value="1"/>
</dbReference>
<name>A0A2G5UCB1_9PELO</name>
<dbReference type="Proteomes" id="UP000230233">
    <property type="component" value="Chromosome IV"/>
</dbReference>
<dbReference type="GO" id="GO:0038022">
    <property type="term" value="F:G protein-coupled olfactory receptor activity"/>
    <property type="evidence" value="ECO:0007669"/>
    <property type="project" value="TreeGrafter"/>
</dbReference>
<evidence type="ECO:0000313" key="3">
    <source>
        <dbReference type="Proteomes" id="UP000230233"/>
    </source>
</evidence>
<feature type="transmembrane region" description="Helical" evidence="1">
    <location>
        <begin position="36"/>
        <end position="57"/>
    </location>
</feature>
<proteinExistence type="predicted"/>
<comment type="caution">
    <text evidence="2">The sequence shown here is derived from an EMBL/GenBank/DDBJ whole genome shotgun (WGS) entry which is preliminary data.</text>
</comment>
<dbReference type="InterPro" id="IPR019428">
    <property type="entry name" value="7TM_GPCR_serpentine_rcpt_Str"/>
</dbReference>
<keyword evidence="3" id="KW-1185">Reference proteome</keyword>